<organism evidence="2 3">
    <name type="scientific">Peronospora belbahrii</name>
    <dbReference type="NCBI Taxonomy" id="622444"/>
    <lineage>
        <taxon>Eukaryota</taxon>
        <taxon>Sar</taxon>
        <taxon>Stramenopiles</taxon>
        <taxon>Oomycota</taxon>
        <taxon>Peronosporomycetes</taxon>
        <taxon>Peronosporales</taxon>
        <taxon>Peronosporaceae</taxon>
        <taxon>Peronospora</taxon>
    </lineage>
</organism>
<protein>
    <submittedName>
        <fullName evidence="2">Uncharacterized protein</fullName>
    </submittedName>
</protein>
<keyword evidence="1" id="KW-0812">Transmembrane</keyword>
<feature type="transmembrane region" description="Helical" evidence="1">
    <location>
        <begin position="70"/>
        <end position="92"/>
    </location>
</feature>
<reference evidence="2 3" key="1">
    <citation type="submission" date="2021-11" db="EMBL/GenBank/DDBJ databases">
        <authorList>
            <person name="Islam A."/>
            <person name="Islam S."/>
            <person name="Flora M.S."/>
            <person name="Rahman M."/>
            <person name="Ziaur R.M."/>
            <person name="Epstein J.H."/>
            <person name="Hassan M."/>
            <person name="Klassen M."/>
            <person name="Woodard K."/>
            <person name="Webb A."/>
            <person name="Webby R.J."/>
            <person name="El Zowalaty M.E."/>
        </authorList>
    </citation>
    <scope>NUCLEOTIDE SEQUENCE [LARGE SCALE GENOMIC DNA]</scope>
    <source>
        <strain evidence="2">Pbs1</strain>
    </source>
</reference>
<comment type="caution">
    <text evidence="2">The sequence shown here is derived from an EMBL/GenBank/DDBJ whole genome shotgun (WGS) entry which is preliminary data.</text>
</comment>
<dbReference type="Proteomes" id="UP001158986">
    <property type="component" value="Unassembled WGS sequence"/>
</dbReference>
<evidence type="ECO:0000256" key="1">
    <source>
        <dbReference type="SAM" id="Phobius"/>
    </source>
</evidence>
<evidence type="ECO:0000313" key="3">
    <source>
        <dbReference type="Proteomes" id="UP001158986"/>
    </source>
</evidence>
<keyword evidence="3" id="KW-1185">Reference proteome</keyword>
<name>A0ABN8DAA4_9STRA</name>
<keyword evidence="1" id="KW-1133">Transmembrane helix</keyword>
<proteinExistence type="predicted"/>
<evidence type="ECO:0000313" key="2">
    <source>
        <dbReference type="EMBL" id="CAH0521763.1"/>
    </source>
</evidence>
<dbReference type="EMBL" id="CAKLCB010000383">
    <property type="protein sequence ID" value="CAH0521763.1"/>
    <property type="molecule type" value="Genomic_DNA"/>
</dbReference>
<keyword evidence="1" id="KW-0472">Membrane</keyword>
<gene>
    <name evidence="2" type="ORF">PBS001_LOCUS8205</name>
</gene>
<sequence length="336" mass="38399">MVWEGPLSLLPTAHRRTRNASTGSCLETHMETPVQSPRTRKYQEREKKLTSLLHVRPLLSRERTLRRLPMVLGILFVIGFVLGYYAQLLFFFCHVRMGFTAEILATSEVTLRSKAFITSLVEQTQRVVFVCKNTNWDFIGLIASPHTILFAHTDVSIPLPLEESLRIVRHAGVDSHLNLHNKTVTIMSHVYKADPRNHLLKQDDEAVIYWPHYYQCLRKCHTLESCYAGDMHVNIGDAMNINSYVFATGGSYFVGSALLKCMLEKPIFVELDGLDYGEDKTVGKMIHYNNCNVQYVSCKWFNNEEVYSSNAHIKMKKGASAEIRENTVLLGKNEQL</sequence>
<accession>A0ABN8DAA4</accession>